<proteinExistence type="predicted"/>
<organism evidence="1 2">
    <name type="scientific">Parelaphostrongylus tenuis</name>
    <name type="common">Meningeal worm</name>
    <dbReference type="NCBI Taxonomy" id="148309"/>
    <lineage>
        <taxon>Eukaryota</taxon>
        <taxon>Metazoa</taxon>
        <taxon>Ecdysozoa</taxon>
        <taxon>Nematoda</taxon>
        <taxon>Chromadorea</taxon>
        <taxon>Rhabditida</taxon>
        <taxon>Rhabditina</taxon>
        <taxon>Rhabditomorpha</taxon>
        <taxon>Strongyloidea</taxon>
        <taxon>Metastrongylidae</taxon>
        <taxon>Parelaphostrongylus</taxon>
    </lineage>
</organism>
<accession>A0AAD5MD81</accession>
<keyword evidence="2" id="KW-1185">Reference proteome</keyword>
<name>A0AAD5MD81_PARTN</name>
<evidence type="ECO:0000313" key="1">
    <source>
        <dbReference type="EMBL" id="KAJ1346821.1"/>
    </source>
</evidence>
<dbReference type="EMBL" id="JAHQIW010000226">
    <property type="protein sequence ID" value="KAJ1346821.1"/>
    <property type="molecule type" value="Genomic_DNA"/>
</dbReference>
<gene>
    <name evidence="1" type="ORF">KIN20_001724</name>
</gene>
<comment type="caution">
    <text evidence="1">The sequence shown here is derived from an EMBL/GenBank/DDBJ whole genome shotgun (WGS) entry which is preliminary data.</text>
</comment>
<dbReference type="AlphaFoldDB" id="A0AAD5MD81"/>
<reference evidence="1" key="1">
    <citation type="submission" date="2021-06" db="EMBL/GenBank/DDBJ databases">
        <title>Parelaphostrongylus tenuis whole genome reference sequence.</title>
        <authorList>
            <person name="Garwood T.J."/>
            <person name="Larsen P.A."/>
            <person name="Fountain-Jones N.M."/>
            <person name="Garbe J.R."/>
            <person name="Macchietto M.G."/>
            <person name="Kania S.A."/>
            <person name="Gerhold R.W."/>
            <person name="Richards J.E."/>
            <person name="Wolf T.M."/>
        </authorList>
    </citation>
    <scope>NUCLEOTIDE SEQUENCE</scope>
    <source>
        <strain evidence="1">MNPRO001-30</strain>
        <tissue evidence="1">Meninges</tissue>
    </source>
</reference>
<dbReference type="Proteomes" id="UP001196413">
    <property type="component" value="Unassembled WGS sequence"/>
</dbReference>
<protein>
    <submittedName>
        <fullName evidence="1">Uncharacterized protein</fullName>
    </submittedName>
</protein>
<evidence type="ECO:0000313" key="2">
    <source>
        <dbReference type="Proteomes" id="UP001196413"/>
    </source>
</evidence>
<sequence length="70" mass="7991">MVDTLNNWEHNRTAEETFVHRTTSTNNMHINSCYVAALHRAKKLLSVFGSYAVYVQSVSVSSIQYSLQQL</sequence>